<dbReference type="InterPro" id="IPR001279">
    <property type="entry name" value="Metallo-B-lactamas"/>
</dbReference>
<protein>
    <submittedName>
        <fullName evidence="8">Ribonuclease Z</fullName>
    </submittedName>
</protein>
<dbReference type="SUPFAM" id="SSF56281">
    <property type="entry name" value="Metallo-hydrolase/oxidoreductase"/>
    <property type="match status" value="1"/>
</dbReference>
<feature type="region of interest" description="Disordered" evidence="5">
    <location>
        <begin position="351"/>
        <end position="370"/>
    </location>
</feature>
<dbReference type="GO" id="GO:0046872">
    <property type="term" value="F:metal ion binding"/>
    <property type="evidence" value="ECO:0007669"/>
    <property type="project" value="UniProtKB-KW"/>
</dbReference>
<evidence type="ECO:0000256" key="3">
    <source>
        <dbReference type="ARBA" id="ARBA00022801"/>
    </source>
</evidence>
<dbReference type="GO" id="GO:0016787">
    <property type="term" value="F:hydrolase activity"/>
    <property type="evidence" value="ECO:0007669"/>
    <property type="project" value="UniProtKB-KW"/>
</dbReference>
<keyword evidence="2" id="KW-0479">Metal-binding</keyword>
<dbReference type="CDD" id="cd07720">
    <property type="entry name" value="OPHC2-like_MBL-fold"/>
    <property type="match status" value="1"/>
</dbReference>
<sequence length="423" mass="45235">MRIISAPYHAAARAIRLLPLAIALAGAAAAPTHAAELSPPPQARIQAPGFYRMMLGAFEVTALSDGTVTIPLDQLLRNPQADTASRLAQAHLGTQVETSINAFLIHTGSHLVLVDTGAGDLFGQAGGKLLDSIRAAGYQPEDIDTVLLTHIHADHSGGLTRQGKRMFPAADIRVDQRDVDFWLNPANAGKVAKEERHAFADSEAALRPYIEAGRLKPFVGETELLPGIRAASGAGHTRAHAVPGGKRRQEAGVVGRSDPRAGRAVRQARRDHTLRRGRRRRRQAAAGADGRGGGPGLAGGRRPHPLPRPGLCQPRRCRLRLAACPLQPGRPEVGGRAGALALFQINDEGRERPHNAHMSSSVPGTAKKFPLHPRHPERICWGCDKYCPASDMACGNGSSRTQHPAEIFGDGWFEPEDGANREA</sequence>
<dbReference type="SMART" id="SM00849">
    <property type="entry name" value="Lactamase_B"/>
    <property type="match status" value="1"/>
</dbReference>
<dbReference type="AlphaFoldDB" id="A0A447T530"/>
<dbReference type="Proteomes" id="UP000275777">
    <property type="component" value="Chromosome"/>
</dbReference>
<dbReference type="Gene3D" id="3.60.15.10">
    <property type="entry name" value="Ribonuclease Z/Hydroxyacylglutathione hydrolase-like"/>
    <property type="match status" value="1"/>
</dbReference>
<keyword evidence="4" id="KW-0862">Zinc</keyword>
<reference evidence="8 9" key="1">
    <citation type="submission" date="2018-12" db="EMBL/GenBank/DDBJ databases">
        <authorList>
            <consortium name="Pathogen Informatics"/>
        </authorList>
    </citation>
    <scope>NUCLEOTIDE SEQUENCE [LARGE SCALE GENOMIC DNA]</scope>
    <source>
        <strain evidence="8 9">NCTC9695</strain>
    </source>
</reference>
<evidence type="ECO:0000259" key="7">
    <source>
        <dbReference type="SMART" id="SM00849"/>
    </source>
</evidence>
<dbReference type="Pfam" id="PF00753">
    <property type="entry name" value="Lactamase_B"/>
    <property type="match status" value="1"/>
</dbReference>
<dbReference type="PANTHER" id="PTHR42978:SF6">
    <property type="entry name" value="QUORUM-QUENCHING LACTONASE YTNP-RELATED"/>
    <property type="match status" value="1"/>
</dbReference>
<dbReference type="PANTHER" id="PTHR42978">
    <property type="entry name" value="QUORUM-QUENCHING LACTONASE YTNP-RELATED-RELATED"/>
    <property type="match status" value="1"/>
</dbReference>
<dbReference type="Pfam" id="PF11278">
    <property type="entry name" value="DUF3079"/>
    <property type="match status" value="1"/>
</dbReference>
<evidence type="ECO:0000256" key="2">
    <source>
        <dbReference type="ARBA" id="ARBA00022723"/>
    </source>
</evidence>
<comment type="similarity">
    <text evidence="1">Belongs to the metallo-beta-lactamase superfamily.</text>
</comment>
<feature type="compositionally biased region" description="Gly residues" evidence="5">
    <location>
        <begin position="289"/>
        <end position="299"/>
    </location>
</feature>
<gene>
    <name evidence="8" type="ORF">NCTC9695_00359</name>
</gene>
<evidence type="ECO:0000256" key="4">
    <source>
        <dbReference type="ARBA" id="ARBA00022833"/>
    </source>
</evidence>
<dbReference type="InterPro" id="IPR021430">
    <property type="entry name" value="DUF3079"/>
</dbReference>
<evidence type="ECO:0000256" key="1">
    <source>
        <dbReference type="ARBA" id="ARBA00007749"/>
    </source>
</evidence>
<organism evidence="8 9">
    <name type="scientific">Chromobacterium violaceum</name>
    <dbReference type="NCBI Taxonomy" id="536"/>
    <lineage>
        <taxon>Bacteria</taxon>
        <taxon>Pseudomonadati</taxon>
        <taxon>Pseudomonadota</taxon>
        <taxon>Betaproteobacteria</taxon>
        <taxon>Neisseriales</taxon>
        <taxon>Chromobacteriaceae</taxon>
        <taxon>Chromobacterium</taxon>
    </lineage>
</organism>
<proteinExistence type="inferred from homology"/>
<evidence type="ECO:0000313" key="9">
    <source>
        <dbReference type="Proteomes" id="UP000275777"/>
    </source>
</evidence>
<feature type="chain" id="PRO_5019155984" evidence="6">
    <location>
        <begin position="35"/>
        <end position="423"/>
    </location>
</feature>
<dbReference type="InterPro" id="IPR051013">
    <property type="entry name" value="MBL_superfamily_lactonases"/>
</dbReference>
<feature type="signal peptide" evidence="6">
    <location>
        <begin position="1"/>
        <end position="34"/>
    </location>
</feature>
<dbReference type="InterPro" id="IPR036866">
    <property type="entry name" value="RibonucZ/Hydroxyglut_hydro"/>
</dbReference>
<accession>A0A447T530</accession>
<evidence type="ECO:0000313" key="8">
    <source>
        <dbReference type="EMBL" id="VEB39974.1"/>
    </source>
</evidence>
<evidence type="ECO:0000256" key="5">
    <source>
        <dbReference type="SAM" id="MobiDB-lite"/>
    </source>
</evidence>
<keyword evidence="6" id="KW-0732">Signal</keyword>
<name>A0A447T530_CHRVL</name>
<dbReference type="EMBL" id="LR134182">
    <property type="protein sequence ID" value="VEB39974.1"/>
    <property type="molecule type" value="Genomic_DNA"/>
</dbReference>
<feature type="compositionally biased region" description="Basic residues" evidence="5">
    <location>
        <begin position="266"/>
        <end position="283"/>
    </location>
</feature>
<evidence type="ECO:0000256" key="6">
    <source>
        <dbReference type="SAM" id="SignalP"/>
    </source>
</evidence>
<feature type="region of interest" description="Disordered" evidence="5">
    <location>
        <begin position="232"/>
        <end position="312"/>
    </location>
</feature>
<feature type="domain" description="Metallo-beta-lactamase" evidence="7">
    <location>
        <begin position="99"/>
        <end position="297"/>
    </location>
</feature>
<keyword evidence="3" id="KW-0378">Hydrolase</keyword>